<accession>A0A7I4YYQ9</accession>
<protein>
    <submittedName>
        <fullName evidence="3">Methyltransf_25 domain-containing protein</fullName>
    </submittedName>
</protein>
<dbReference type="InterPro" id="IPR026669">
    <property type="entry name" value="Arsenite_MeTrfase-like"/>
</dbReference>
<proteinExistence type="predicted"/>
<keyword evidence="2" id="KW-1185">Reference proteome</keyword>
<dbReference type="Pfam" id="PF13649">
    <property type="entry name" value="Methyltransf_25"/>
    <property type="match status" value="1"/>
</dbReference>
<dbReference type="AlphaFoldDB" id="A0A7I4YYQ9"/>
<dbReference type="OrthoDB" id="15794at2759"/>
<dbReference type="Proteomes" id="UP000025227">
    <property type="component" value="Unplaced"/>
</dbReference>
<reference evidence="3" key="1">
    <citation type="submission" date="2020-12" db="UniProtKB">
        <authorList>
            <consortium name="WormBaseParasite"/>
        </authorList>
    </citation>
    <scope>IDENTIFICATION</scope>
    <source>
        <strain evidence="3">MHco3</strain>
    </source>
</reference>
<dbReference type="SUPFAM" id="SSF53335">
    <property type="entry name" value="S-adenosyl-L-methionine-dependent methyltransferases"/>
    <property type="match status" value="1"/>
</dbReference>
<dbReference type="WBParaSite" id="HCON_00158900-00001">
    <property type="protein sequence ID" value="HCON_00158900-00001"/>
    <property type="gene ID" value="HCON_00158900"/>
</dbReference>
<dbReference type="InterPro" id="IPR041698">
    <property type="entry name" value="Methyltransf_25"/>
</dbReference>
<dbReference type="PANTHER" id="PTHR43675">
    <property type="entry name" value="ARSENITE METHYLTRANSFERASE"/>
    <property type="match status" value="1"/>
</dbReference>
<dbReference type="Gene3D" id="3.40.50.150">
    <property type="entry name" value="Vaccinia Virus protein VP39"/>
    <property type="match status" value="1"/>
</dbReference>
<evidence type="ECO:0000313" key="2">
    <source>
        <dbReference type="Proteomes" id="UP000025227"/>
    </source>
</evidence>
<dbReference type="OMA" id="AWECISH"/>
<dbReference type="GO" id="GO:0008168">
    <property type="term" value="F:methyltransferase activity"/>
    <property type="evidence" value="ECO:0007669"/>
    <property type="project" value="TreeGrafter"/>
</dbReference>
<organism evidence="2 3">
    <name type="scientific">Haemonchus contortus</name>
    <name type="common">Barber pole worm</name>
    <dbReference type="NCBI Taxonomy" id="6289"/>
    <lineage>
        <taxon>Eukaryota</taxon>
        <taxon>Metazoa</taxon>
        <taxon>Ecdysozoa</taxon>
        <taxon>Nematoda</taxon>
        <taxon>Chromadorea</taxon>
        <taxon>Rhabditida</taxon>
        <taxon>Rhabditina</taxon>
        <taxon>Rhabditomorpha</taxon>
        <taxon>Strongyloidea</taxon>
        <taxon>Trichostrongylidae</taxon>
        <taxon>Haemonchus</taxon>
    </lineage>
</organism>
<evidence type="ECO:0000313" key="3">
    <source>
        <dbReference type="WBParaSite" id="HCON_00158900-00001"/>
    </source>
</evidence>
<sequence>MPEEELHLKEAYKLFEALINRVEKKEEFIDWIHTTYCEGEDCAKPMFVIDTINKLREIADHIKTKVPDGSVETEKIVWPSSGHDADCGERNTVHVDCFLYDDHALQEMINAGKLQRRYCVDCGSRNVKDLNFISHSLAHCQLEFIFTQLVPLKSQPEGFHVLDIGSRLGAVIYAASLYGCGNVSVTGVELNEELVKLQKDVIRNFDLQNIEVVCADVRAEPNLVSRADLIIMNNVFSFFMEADEQAACFEFVHQHAKKGCLIIHNPEIETVLVHLKLSFTAEEWLEKIPINEDCEMFANGDKDVLSDCETLGFYRVR</sequence>
<evidence type="ECO:0000259" key="1">
    <source>
        <dbReference type="Pfam" id="PF13649"/>
    </source>
</evidence>
<dbReference type="CDD" id="cd02440">
    <property type="entry name" value="AdoMet_MTases"/>
    <property type="match status" value="1"/>
</dbReference>
<dbReference type="InterPro" id="IPR029063">
    <property type="entry name" value="SAM-dependent_MTases_sf"/>
</dbReference>
<name>A0A7I4YYQ9_HAECO</name>
<feature type="domain" description="Methyltransferase" evidence="1">
    <location>
        <begin position="161"/>
        <end position="259"/>
    </location>
</feature>
<dbReference type="PANTHER" id="PTHR43675:SF1">
    <property type="entry name" value="RIKEN CDNA 2700097O09 GENE"/>
    <property type="match status" value="1"/>
</dbReference>